<dbReference type="InterPro" id="IPR009057">
    <property type="entry name" value="Homeodomain-like_sf"/>
</dbReference>
<evidence type="ECO:0000256" key="2">
    <source>
        <dbReference type="ARBA" id="ARBA00023125"/>
    </source>
</evidence>
<dbReference type="Pfam" id="PF12833">
    <property type="entry name" value="HTH_18"/>
    <property type="match status" value="1"/>
</dbReference>
<dbReference type="GO" id="GO:0043565">
    <property type="term" value="F:sequence-specific DNA binding"/>
    <property type="evidence" value="ECO:0007669"/>
    <property type="project" value="InterPro"/>
</dbReference>
<gene>
    <name evidence="5" type="ORF">ERS140147_00684</name>
</gene>
<evidence type="ECO:0000259" key="4">
    <source>
        <dbReference type="PROSITE" id="PS01124"/>
    </source>
</evidence>
<dbReference type="RefSeq" id="WP_047529680.1">
    <property type="nucleotide sequence ID" value="NZ_CCEH01000004.1"/>
</dbReference>
<dbReference type="GO" id="GO:0003700">
    <property type="term" value="F:DNA-binding transcription factor activity"/>
    <property type="evidence" value="ECO:0007669"/>
    <property type="project" value="InterPro"/>
</dbReference>
<dbReference type="Gene3D" id="1.10.10.60">
    <property type="entry name" value="Homeodomain-like"/>
    <property type="match status" value="1"/>
</dbReference>
<dbReference type="PROSITE" id="PS01124">
    <property type="entry name" value="HTH_ARAC_FAMILY_2"/>
    <property type="match status" value="1"/>
</dbReference>
<dbReference type="PANTHER" id="PTHR43280">
    <property type="entry name" value="ARAC-FAMILY TRANSCRIPTIONAL REGULATOR"/>
    <property type="match status" value="1"/>
</dbReference>
<keyword evidence="2" id="KW-0238">DNA-binding</keyword>
<keyword evidence="3" id="KW-0804">Transcription</keyword>
<evidence type="ECO:0000313" key="5">
    <source>
        <dbReference type="EMBL" id="CDR27579.1"/>
    </source>
</evidence>
<proteinExistence type="predicted"/>
<protein>
    <submittedName>
        <fullName evidence="5">AraC family transcriptional regulator</fullName>
    </submittedName>
</protein>
<dbReference type="InterPro" id="IPR018060">
    <property type="entry name" value="HTH_AraC"/>
</dbReference>
<feature type="domain" description="HTH araC/xylS-type" evidence="4">
    <location>
        <begin position="147"/>
        <end position="245"/>
    </location>
</feature>
<evidence type="ECO:0000256" key="3">
    <source>
        <dbReference type="ARBA" id="ARBA00023163"/>
    </source>
</evidence>
<reference evidence="5 6" key="1">
    <citation type="submission" date="2014-05" db="EMBL/GenBank/DDBJ databases">
        <authorList>
            <person name="Aslett A.Martin."/>
            <person name="De Silva Nishadi"/>
        </authorList>
    </citation>
    <scope>NUCLEOTIDE SEQUENCE [LARGE SCALE GENOMIC DNA]</scope>
</reference>
<dbReference type="PANTHER" id="PTHR43280:SF34">
    <property type="entry name" value="ARAC-FAMILY TRANSCRIPTIONAL REGULATOR"/>
    <property type="match status" value="1"/>
</dbReference>
<name>A0A077UGH6_9STAP</name>
<dbReference type="EMBL" id="CCEH01000004">
    <property type="protein sequence ID" value="CDR27579.1"/>
    <property type="molecule type" value="Genomic_DNA"/>
</dbReference>
<dbReference type="Proteomes" id="UP000044616">
    <property type="component" value="Unassembled WGS sequence"/>
</dbReference>
<sequence length="652" mass="76415">MTDNFSLHILKNMKVGNAKEANLKIVYWLQGTGVITINLQRYEVKANDVTIIMLNDLYQIESHEESVCCVVEISAKTYLRFMNTNCMVSGQLLSNDIGGTFRILIKYLIHNQVEQQANITNDKLISYMCVELMSLNTNDDRCHIVAEEVHEYLTHNHHKKINRKDVINHVNITSKALSEMFKVTPYSNFVQYLNHIRLEHCLIDILTSMKPIEEIASNHGFNHYSRFIHLFKETYGDTPKLIRKTYRPTSHSINHSQIVDIDESIIKLIDESINDMTKVKEIQVPWEPIDNPKNYEPKNIYIKGNSFYWIDYYMIEQMILRLRVNPENLYIILTVDVSKDELSTEQIKLLLQKFINYSVNVVFKIKHEYDELLTSSERTRIEILVETIFNMTFERNRSKIAFLIYNLKVRAIQKVKRLISNYIQKFELIYILDQNEVDTQYDIEIDYLIDRFIVTLTQLEQISVSSSKLICDFDVINESTYSKEIITLSDIRLMSQLMENYSNYNGLCIQMSMVYEVINETSLTKLSMLIFIINILNQLRGVVIYQNDTMIVTKFKHEIQCVICFPVALLNEKSGSARITCRGLKQFSHAETKQIVLSIDKDKHTSENGVFVNDIMQQHKFWKANFIEKNIYDHSLMVSSNSIVHLKYHLEI</sequence>
<dbReference type="SMART" id="SM00342">
    <property type="entry name" value="HTH_ARAC"/>
    <property type="match status" value="1"/>
</dbReference>
<dbReference type="AlphaFoldDB" id="A0A077UGH6"/>
<evidence type="ECO:0000313" key="6">
    <source>
        <dbReference type="Proteomes" id="UP000044616"/>
    </source>
</evidence>
<evidence type="ECO:0000256" key="1">
    <source>
        <dbReference type="ARBA" id="ARBA00023015"/>
    </source>
</evidence>
<keyword evidence="1" id="KW-0805">Transcription regulation</keyword>
<accession>A0A077UGH6</accession>
<organism evidence="5 6">
    <name type="scientific">Staphylococcus schweitzeri</name>
    <dbReference type="NCBI Taxonomy" id="1654388"/>
    <lineage>
        <taxon>Bacteria</taxon>
        <taxon>Bacillati</taxon>
        <taxon>Bacillota</taxon>
        <taxon>Bacilli</taxon>
        <taxon>Bacillales</taxon>
        <taxon>Staphylococcaceae</taxon>
        <taxon>Staphylococcus</taxon>
    </lineage>
</organism>
<dbReference type="SUPFAM" id="SSF46689">
    <property type="entry name" value="Homeodomain-like"/>
    <property type="match status" value="1"/>
</dbReference>